<dbReference type="Proteomes" id="UP000222542">
    <property type="component" value="Unassembled WGS sequence"/>
</dbReference>
<accession>A0A2G3AHF0</accession>
<dbReference type="CDD" id="cd23431">
    <property type="entry name" value="beta-trefoil_Ricin_AtEULS3-like"/>
    <property type="match status" value="1"/>
</dbReference>
<dbReference type="Gramene" id="PHT93662">
    <property type="protein sequence ID" value="PHT93662"/>
    <property type="gene ID" value="T459_01544"/>
</dbReference>
<evidence type="ECO:0000313" key="2">
    <source>
        <dbReference type="Proteomes" id="UP000222542"/>
    </source>
</evidence>
<dbReference type="AlphaFoldDB" id="A0A2G3AHF0"/>
<dbReference type="PANTHER" id="PTHR31257">
    <property type="entry name" value="RICIN B-LIKE LECTIN EULS3"/>
    <property type="match status" value="1"/>
</dbReference>
<evidence type="ECO:0008006" key="3">
    <source>
        <dbReference type="Google" id="ProtNLM"/>
    </source>
</evidence>
<proteinExistence type="predicted"/>
<reference evidence="1 2" key="2">
    <citation type="journal article" date="2017" name="Genome Biol.">
        <title>New reference genome sequences of hot pepper reveal the massive evolution of plant disease-resistance genes by retroduplication.</title>
        <authorList>
            <person name="Kim S."/>
            <person name="Park J."/>
            <person name="Yeom S.I."/>
            <person name="Kim Y.M."/>
            <person name="Seo E."/>
            <person name="Kim K.T."/>
            <person name="Kim M.S."/>
            <person name="Lee J.M."/>
            <person name="Cheong K."/>
            <person name="Shin H.S."/>
            <person name="Kim S.B."/>
            <person name="Han K."/>
            <person name="Lee J."/>
            <person name="Park M."/>
            <person name="Lee H.A."/>
            <person name="Lee H.Y."/>
            <person name="Lee Y."/>
            <person name="Oh S."/>
            <person name="Lee J.H."/>
            <person name="Choi E."/>
            <person name="Choi E."/>
            <person name="Lee S.E."/>
            <person name="Jeon J."/>
            <person name="Kim H."/>
            <person name="Choi G."/>
            <person name="Song H."/>
            <person name="Lee J."/>
            <person name="Lee S.C."/>
            <person name="Kwon J.K."/>
            <person name="Lee H.Y."/>
            <person name="Koo N."/>
            <person name="Hong Y."/>
            <person name="Kim R.W."/>
            <person name="Kang W.H."/>
            <person name="Huh J.H."/>
            <person name="Kang B.C."/>
            <person name="Yang T.J."/>
            <person name="Lee Y.H."/>
            <person name="Bennetzen J.L."/>
            <person name="Choi D."/>
        </authorList>
    </citation>
    <scope>NUCLEOTIDE SEQUENCE [LARGE SCALE GENOMIC DNA]</scope>
    <source>
        <strain evidence="2">cv. CM334</strain>
    </source>
</reference>
<dbReference type="InterPro" id="IPR035992">
    <property type="entry name" value="Ricin_B-like_lectins"/>
</dbReference>
<keyword evidence="2" id="KW-1185">Reference proteome</keyword>
<dbReference type="STRING" id="4072.A0A2G3AHF0"/>
<protein>
    <recommendedName>
        <fullName evidence="3">Ricin B lectin domain-containing protein</fullName>
    </recommendedName>
</protein>
<reference evidence="1 2" key="1">
    <citation type="journal article" date="2014" name="Nat. Genet.">
        <title>Genome sequence of the hot pepper provides insights into the evolution of pungency in Capsicum species.</title>
        <authorList>
            <person name="Kim S."/>
            <person name="Park M."/>
            <person name="Yeom S.I."/>
            <person name="Kim Y.M."/>
            <person name="Lee J.M."/>
            <person name="Lee H.A."/>
            <person name="Seo E."/>
            <person name="Choi J."/>
            <person name="Cheong K."/>
            <person name="Kim K.T."/>
            <person name="Jung K."/>
            <person name="Lee G.W."/>
            <person name="Oh S.K."/>
            <person name="Bae C."/>
            <person name="Kim S.B."/>
            <person name="Lee H.Y."/>
            <person name="Kim S.Y."/>
            <person name="Kim M.S."/>
            <person name="Kang B.C."/>
            <person name="Jo Y.D."/>
            <person name="Yang H.B."/>
            <person name="Jeong H.J."/>
            <person name="Kang W.H."/>
            <person name="Kwon J.K."/>
            <person name="Shin C."/>
            <person name="Lim J.Y."/>
            <person name="Park J.H."/>
            <person name="Huh J.H."/>
            <person name="Kim J.S."/>
            <person name="Kim B.D."/>
            <person name="Cohen O."/>
            <person name="Paran I."/>
            <person name="Suh M.C."/>
            <person name="Lee S.B."/>
            <person name="Kim Y.K."/>
            <person name="Shin Y."/>
            <person name="Noh S.J."/>
            <person name="Park J."/>
            <person name="Seo Y.S."/>
            <person name="Kwon S.Y."/>
            <person name="Kim H.A."/>
            <person name="Park J.M."/>
            <person name="Kim H.J."/>
            <person name="Choi S.B."/>
            <person name="Bosland P.W."/>
            <person name="Reeves G."/>
            <person name="Jo S.H."/>
            <person name="Lee B.W."/>
            <person name="Cho H.T."/>
            <person name="Choi H.S."/>
            <person name="Lee M.S."/>
            <person name="Yu Y."/>
            <person name="Do Choi Y."/>
            <person name="Park B.S."/>
            <person name="van Deynze A."/>
            <person name="Ashrafi H."/>
            <person name="Hill T."/>
            <person name="Kim W.T."/>
            <person name="Pai H.S."/>
            <person name="Ahn H.K."/>
            <person name="Yeam I."/>
            <person name="Giovannoni J.J."/>
            <person name="Rose J.K."/>
            <person name="Sorensen I."/>
            <person name="Lee S.J."/>
            <person name="Kim R.W."/>
            <person name="Choi I.Y."/>
            <person name="Choi B.S."/>
            <person name="Lim J.S."/>
            <person name="Lee Y.H."/>
            <person name="Choi D."/>
        </authorList>
    </citation>
    <scope>NUCLEOTIDE SEQUENCE [LARGE SCALE GENOMIC DNA]</scope>
    <source>
        <strain evidence="2">cv. CM334</strain>
    </source>
</reference>
<dbReference type="Gene3D" id="2.80.10.50">
    <property type="match status" value="1"/>
</dbReference>
<dbReference type="SUPFAM" id="SSF50370">
    <property type="entry name" value="Ricin B-like lectins"/>
    <property type="match status" value="1"/>
</dbReference>
<dbReference type="EMBL" id="AYRZ02000001">
    <property type="protein sequence ID" value="PHT93662.1"/>
    <property type="molecule type" value="Genomic_DNA"/>
</dbReference>
<organism evidence="1 2">
    <name type="scientific">Capsicum annuum</name>
    <name type="common">Capsicum pepper</name>
    <dbReference type="NCBI Taxonomy" id="4072"/>
    <lineage>
        <taxon>Eukaryota</taxon>
        <taxon>Viridiplantae</taxon>
        <taxon>Streptophyta</taxon>
        <taxon>Embryophyta</taxon>
        <taxon>Tracheophyta</taxon>
        <taxon>Spermatophyta</taxon>
        <taxon>Magnoliopsida</taxon>
        <taxon>eudicotyledons</taxon>
        <taxon>Gunneridae</taxon>
        <taxon>Pentapetalae</taxon>
        <taxon>asterids</taxon>
        <taxon>lamiids</taxon>
        <taxon>Solanales</taxon>
        <taxon>Solanaceae</taxon>
        <taxon>Solanoideae</taxon>
        <taxon>Capsiceae</taxon>
        <taxon>Capsicum</taxon>
    </lineage>
</organism>
<dbReference type="GO" id="GO:0090332">
    <property type="term" value="P:stomatal closure"/>
    <property type="evidence" value="ECO:0000318"/>
    <property type="project" value="GO_Central"/>
</dbReference>
<dbReference type="OMA" id="YGFNDYG"/>
<name>A0A2G3AHF0_CAPAN</name>
<comment type="caution">
    <text evidence="1">The sequence shown here is derived from an EMBL/GenBank/DDBJ whole genome shotgun (WGS) entry which is preliminary data.</text>
</comment>
<gene>
    <name evidence="1" type="ORF">T459_01544</name>
</gene>
<evidence type="ECO:0000313" key="1">
    <source>
        <dbReference type="EMBL" id="PHT93662.1"/>
    </source>
</evidence>
<dbReference type="PANTHER" id="PTHR31257:SF2">
    <property type="entry name" value="RICIN B-LIKE LECTIN EULS3"/>
    <property type="match status" value="1"/>
</dbReference>
<dbReference type="InterPro" id="IPR040249">
    <property type="entry name" value="Ricin_B-like_lectin_EULS3-like"/>
</dbReference>
<dbReference type="GO" id="GO:0030246">
    <property type="term" value="F:carbohydrate binding"/>
    <property type="evidence" value="ECO:0000318"/>
    <property type="project" value="GO_Central"/>
</dbReference>
<sequence length="208" mass="22435">MEEYFDNAPSFRIYTKADTGYSLAIRDGEVILSEDDPTDPLQHWYKDQRYSGDVTDEAGYPSFALVNKEAELALKHPNNPSEAVQLSSFDPNDLDASLLWTEGDDAGGGFRAVRMVSNINLNLDAWGADKEDGGGISEGTGVAVYEWCEGENLNQLWRIEAYCTESASAKDIGAAGSESYTATLGAELVSVTGDFVATPVPLSSVSID</sequence>